<accession>X1LD02</accession>
<reference evidence="2" key="1">
    <citation type="journal article" date="2014" name="Front. Microbiol.">
        <title>High frequency of phylogenetically diverse reductive dehalogenase-homologous genes in deep subseafloor sedimentary metagenomes.</title>
        <authorList>
            <person name="Kawai M."/>
            <person name="Futagami T."/>
            <person name="Toyoda A."/>
            <person name="Takaki Y."/>
            <person name="Nishi S."/>
            <person name="Hori S."/>
            <person name="Arai W."/>
            <person name="Tsubouchi T."/>
            <person name="Morono Y."/>
            <person name="Uchiyama I."/>
            <person name="Ito T."/>
            <person name="Fujiyama A."/>
            <person name="Inagaki F."/>
            <person name="Takami H."/>
        </authorList>
    </citation>
    <scope>NUCLEOTIDE SEQUENCE</scope>
    <source>
        <strain evidence="2">Expedition CK06-06</strain>
    </source>
</reference>
<gene>
    <name evidence="2" type="ORF">S03H2_72414</name>
</gene>
<name>X1LD02_9ZZZZ</name>
<protein>
    <submittedName>
        <fullName evidence="2">Uncharacterized protein</fullName>
    </submittedName>
</protein>
<evidence type="ECO:0000256" key="1">
    <source>
        <dbReference type="SAM" id="MobiDB-lite"/>
    </source>
</evidence>
<proteinExistence type="predicted"/>
<dbReference type="EMBL" id="BARU01048940">
    <property type="protein sequence ID" value="GAI00315.1"/>
    <property type="molecule type" value="Genomic_DNA"/>
</dbReference>
<feature type="region of interest" description="Disordered" evidence="1">
    <location>
        <begin position="1"/>
        <end position="34"/>
    </location>
</feature>
<organism evidence="2">
    <name type="scientific">marine sediment metagenome</name>
    <dbReference type="NCBI Taxonomy" id="412755"/>
    <lineage>
        <taxon>unclassified sequences</taxon>
        <taxon>metagenomes</taxon>
        <taxon>ecological metagenomes</taxon>
    </lineage>
</organism>
<dbReference type="AlphaFoldDB" id="X1LD02"/>
<feature type="compositionally biased region" description="Low complexity" evidence="1">
    <location>
        <begin position="8"/>
        <end position="19"/>
    </location>
</feature>
<evidence type="ECO:0000313" key="2">
    <source>
        <dbReference type="EMBL" id="GAI00315.1"/>
    </source>
</evidence>
<sequence>RDKGGGLPNKNLKGMGLLNLKEESSPKSRGALWV</sequence>
<comment type="caution">
    <text evidence="2">The sequence shown here is derived from an EMBL/GenBank/DDBJ whole genome shotgun (WGS) entry which is preliminary data.</text>
</comment>
<feature type="non-terminal residue" evidence="2">
    <location>
        <position position="1"/>
    </location>
</feature>